<dbReference type="OrthoDB" id="2804425at2759"/>
<organism evidence="1 2">
    <name type="scientific">Schizopora paradoxa</name>
    <dbReference type="NCBI Taxonomy" id="27342"/>
    <lineage>
        <taxon>Eukaryota</taxon>
        <taxon>Fungi</taxon>
        <taxon>Dikarya</taxon>
        <taxon>Basidiomycota</taxon>
        <taxon>Agaricomycotina</taxon>
        <taxon>Agaricomycetes</taxon>
        <taxon>Hymenochaetales</taxon>
        <taxon>Schizoporaceae</taxon>
        <taxon>Schizopora</taxon>
    </lineage>
</organism>
<gene>
    <name evidence="1" type="ORF">SCHPADRAFT_985826</name>
</gene>
<reference evidence="1 2" key="1">
    <citation type="submission" date="2015-04" db="EMBL/GenBank/DDBJ databases">
        <title>Complete genome sequence of Schizopora paradoxa KUC8140, a cosmopolitan wood degrader in East Asia.</title>
        <authorList>
            <consortium name="DOE Joint Genome Institute"/>
            <person name="Min B."/>
            <person name="Park H."/>
            <person name="Jang Y."/>
            <person name="Kim J.-J."/>
            <person name="Kim K.H."/>
            <person name="Pangilinan J."/>
            <person name="Lipzen A."/>
            <person name="Riley R."/>
            <person name="Grigoriev I.V."/>
            <person name="Spatafora J.W."/>
            <person name="Choi I.-G."/>
        </authorList>
    </citation>
    <scope>NUCLEOTIDE SEQUENCE [LARGE SCALE GENOMIC DNA]</scope>
    <source>
        <strain evidence="1 2">KUC8140</strain>
    </source>
</reference>
<accession>A0A0H2R5N8</accession>
<dbReference type="EMBL" id="KQ086189">
    <property type="protein sequence ID" value="KLO06662.1"/>
    <property type="molecule type" value="Genomic_DNA"/>
</dbReference>
<evidence type="ECO:0000313" key="1">
    <source>
        <dbReference type="EMBL" id="KLO06662.1"/>
    </source>
</evidence>
<keyword evidence="2" id="KW-1185">Reference proteome</keyword>
<dbReference type="Proteomes" id="UP000053477">
    <property type="component" value="Unassembled WGS sequence"/>
</dbReference>
<dbReference type="AlphaFoldDB" id="A0A0H2R5N8"/>
<evidence type="ECO:0000313" key="2">
    <source>
        <dbReference type="Proteomes" id="UP000053477"/>
    </source>
</evidence>
<dbReference type="InParanoid" id="A0A0H2R5N8"/>
<proteinExistence type="predicted"/>
<name>A0A0H2R5N8_9AGAM</name>
<protein>
    <submittedName>
        <fullName evidence="1">Uncharacterized protein</fullName>
    </submittedName>
</protein>
<sequence>MTATPPQHEHVQAVADNAHPVTAQAENAQADAGVDIGAAIASVLADQYYLANPAFANLINFVEGGKKGDRVVQAGEDEDDMPEVAAPVLGQIRSANHYLSADGTSVGSMQGSEPPSTKLKFELTVPKHDARFAFLATDFPKYVASLNAIARKAPGPKKGNAQFPVRIPSGRDPKDISVTHKLMIKKEVIDVQVPELPGDAVAVGATVEDEGFVLVEGADADVQPAAPLPLFSVKGWPASKRWHDTADPLADTFDIVPFPAFDVKGDLMDPKDYERLLPGAIVKADLNFVSYVIAGKVKVLVAELQELHVLVQAPVRNNTALKRKLHLVNEALAKKVCGPDRSGGH</sequence>